<evidence type="ECO:0000313" key="2">
    <source>
        <dbReference type="Proteomes" id="UP001062846"/>
    </source>
</evidence>
<keyword evidence="2" id="KW-1185">Reference proteome</keyword>
<sequence>MRTRNPNPLCLNTGERRTKSIFDEASRRRRRTPQGLSLSVSLNLSLSHSLFLSFRTEP</sequence>
<name>A0ACC0Q1N3_RHOML</name>
<comment type="caution">
    <text evidence="1">The sequence shown here is derived from an EMBL/GenBank/DDBJ whole genome shotgun (WGS) entry which is preliminary data.</text>
</comment>
<accession>A0ACC0Q1N3</accession>
<protein>
    <submittedName>
        <fullName evidence="1">Uncharacterized protein</fullName>
    </submittedName>
</protein>
<evidence type="ECO:0000313" key="1">
    <source>
        <dbReference type="EMBL" id="KAI8570698.1"/>
    </source>
</evidence>
<gene>
    <name evidence="1" type="ORF">RHMOL_Rhmol01G0056400</name>
</gene>
<dbReference type="EMBL" id="CM046388">
    <property type="protein sequence ID" value="KAI8570698.1"/>
    <property type="molecule type" value="Genomic_DNA"/>
</dbReference>
<dbReference type="Proteomes" id="UP001062846">
    <property type="component" value="Chromosome 1"/>
</dbReference>
<proteinExistence type="predicted"/>
<reference evidence="1" key="1">
    <citation type="submission" date="2022-02" db="EMBL/GenBank/DDBJ databases">
        <title>Plant Genome Project.</title>
        <authorList>
            <person name="Zhang R.-G."/>
        </authorList>
    </citation>
    <scope>NUCLEOTIDE SEQUENCE</scope>
    <source>
        <strain evidence="1">AT1</strain>
    </source>
</reference>
<organism evidence="1 2">
    <name type="scientific">Rhododendron molle</name>
    <name type="common">Chinese azalea</name>
    <name type="synonym">Azalea mollis</name>
    <dbReference type="NCBI Taxonomy" id="49168"/>
    <lineage>
        <taxon>Eukaryota</taxon>
        <taxon>Viridiplantae</taxon>
        <taxon>Streptophyta</taxon>
        <taxon>Embryophyta</taxon>
        <taxon>Tracheophyta</taxon>
        <taxon>Spermatophyta</taxon>
        <taxon>Magnoliopsida</taxon>
        <taxon>eudicotyledons</taxon>
        <taxon>Gunneridae</taxon>
        <taxon>Pentapetalae</taxon>
        <taxon>asterids</taxon>
        <taxon>Ericales</taxon>
        <taxon>Ericaceae</taxon>
        <taxon>Ericoideae</taxon>
        <taxon>Rhodoreae</taxon>
        <taxon>Rhododendron</taxon>
    </lineage>
</organism>